<proteinExistence type="predicted"/>
<dbReference type="EMBL" id="UINC01126192">
    <property type="protein sequence ID" value="SVD04514.1"/>
    <property type="molecule type" value="Genomic_DNA"/>
</dbReference>
<sequence length="51" mass="5772">MDYSDIIVKLRSRTEPMKDPYITEAIDLLDKHGACDTASSSLTCRFLISIH</sequence>
<name>A0A382S3K7_9ZZZZ</name>
<accession>A0A382S3K7</accession>
<dbReference type="AlphaFoldDB" id="A0A382S3K7"/>
<reference evidence="1" key="1">
    <citation type="submission" date="2018-05" db="EMBL/GenBank/DDBJ databases">
        <authorList>
            <person name="Lanie J.A."/>
            <person name="Ng W.-L."/>
            <person name="Kazmierczak K.M."/>
            <person name="Andrzejewski T.M."/>
            <person name="Davidsen T.M."/>
            <person name="Wayne K.J."/>
            <person name="Tettelin H."/>
            <person name="Glass J.I."/>
            <person name="Rusch D."/>
            <person name="Podicherti R."/>
            <person name="Tsui H.-C.T."/>
            <person name="Winkler M.E."/>
        </authorList>
    </citation>
    <scope>NUCLEOTIDE SEQUENCE</scope>
</reference>
<gene>
    <name evidence="1" type="ORF">METZ01_LOCUS357368</name>
</gene>
<protein>
    <submittedName>
        <fullName evidence="1">Uncharacterized protein</fullName>
    </submittedName>
</protein>
<evidence type="ECO:0000313" key="1">
    <source>
        <dbReference type="EMBL" id="SVD04514.1"/>
    </source>
</evidence>
<organism evidence="1">
    <name type="scientific">marine metagenome</name>
    <dbReference type="NCBI Taxonomy" id="408172"/>
    <lineage>
        <taxon>unclassified sequences</taxon>
        <taxon>metagenomes</taxon>
        <taxon>ecological metagenomes</taxon>
    </lineage>
</organism>